<dbReference type="SUPFAM" id="SSF51905">
    <property type="entry name" value="FAD/NAD(P)-binding domain"/>
    <property type="match status" value="1"/>
</dbReference>
<comment type="caution">
    <text evidence="2">The sequence shown here is derived from an EMBL/GenBank/DDBJ whole genome shotgun (WGS) entry which is preliminary data.</text>
</comment>
<protein>
    <submittedName>
        <fullName evidence="2">Geranylgeranyl reductase</fullName>
    </submittedName>
</protein>
<dbReference type="InterPro" id="IPR050407">
    <property type="entry name" value="Geranylgeranyl_reductase"/>
</dbReference>
<gene>
    <name evidence="2" type="ORF">B1B_13960</name>
</gene>
<dbReference type="Gene3D" id="3.50.50.60">
    <property type="entry name" value="FAD/NAD(P)-binding domain"/>
    <property type="match status" value="1"/>
</dbReference>
<organism evidence="2">
    <name type="scientific">mine drainage metagenome</name>
    <dbReference type="NCBI Taxonomy" id="410659"/>
    <lineage>
        <taxon>unclassified sequences</taxon>
        <taxon>metagenomes</taxon>
        <taxon>ecological metagenomes</taxon>
    </lineage>
</organism>
<dbReference type="PANTHER" id="PTHR42685:SF22">
    <property type="entry name" value="CONDITIONED MEDIUM FACTOR RECEPTOR 1"/>
    <property type="match status" value="1"/>
</dbReference>
<accession>T1AM45</accession>
<dbReference type="PRINTS" id="PR00420">
    <property type="entry name" value="RNGMNOXGNASE"/>
</dbReference>
<dbReference type="InterPro" id="IPR036188">
    <property type="entry name" value="FAD/NAD-bd_sf"/>
</dbReference>
<proteinExistence type="predicted"/>
<dbReference type="AlphaFoldDB" id="T1AM45"/>
<evidence type="ECO:0000259" key="1">
    <source>
        <dbReference type="Pfam" id="PF01494"/>
    </source>
</evidence>
<feature type="domain" description="FAD-binding" evidence="1">
    <location>
        <begin position="36"/>
        <end position="121"/>
    </location>
</feature>
<sequence length="292" mass="31773">MDRDQFDKDVAAMAIGSGSDFSVHAKAISARTSLGESLVTYREDGEKKEIKARVVIGADGINSLVRRDLFSSRPGRIISCYQVDSAAELEDQDSVNVYVGSDSSSGFFGWATPSGKITRIGVGSYHSPAYKYFLRINQNFGKDKIIGINGGSIPVKYLKRTYTDRALLVGDAAGIVKPLSGGGIYTGMVSSTHAASAIEAAFDAENFSARQLSAYQKAWKRDLGRELWFDGVVHKIFGGISDRKFNALYDVLSKPESIDIINGSGDIDYPSKVVVSLFLKRPGLVSRMLLMR</sequence>
<evidence type="ECO:0000313" key="2">
    <source>
        <dbReference type="EMBL" id="EQD43095.1"/>
    </source>
</evidence>
<dbReference type="PANTHER" id="PTHR42685">
    <property type="entry name" value="GERANYLGERANYL DIPHOSPHATE REDUCTASE"/>
    <property type="match status" value="1"/>
</dbReference>
<dbReference type="InterPro" id="IPR002938">
    <property type="entry name" value="FAD-bd"/>
</dbReference>
<dbReference type="Pfam" id="PF01494">
    <property type="entry name" value="FAD_binding_3"/>
    <property type="match status" value="1"/>
</dbReference>
<reference evidence="2" key="1">
    <citation type="submission" date="2013-08" db="EMBL/GenBank/DDBJ databases">
        <authorList>
            <person name="Mendez C."/>
            <person name="Richter M."/>
            <person name="Ferrer M."/>
            <person name="Sanchez J."/>
        </authorList>
    </citation>
    <scope>NUCLEOTIDE SEQUENCE</scope>
</reference>
<dbReference type="EMBL" id="AUZY01009202">
    <property type="protein sequence ID" value="EQD43095.1"/>
    <property type="molecule type" value="Genomic_DNA"/>
</dbReference>
<name>T1AM45_9ZZZZ</name>
<reference evidence="2" key="2">
    <citation type="journal article" date="2014" name="ISME J.">
        <title>Microbial stratification in low pH oxic and suboxic macroscopic growths along an acid mine drainage.</title>
        <authorList>
            <person name="Mendez-Garcia C."/>
            <person name="Mesa V."/>
            <person name="Sprenger R.R."/>
            <person name="Richter M."/>
            <person name="Diez M.S."/>
            <person name="Solano J."/>
            <person name="Bargiela R."/>
            <person name="Golyshina O.V."/>
            <person name="Manteca A."/>
            <person name="Ramos J.L."/>
            <person name="Gallego J.R."/>
            <person name="Llorente I."/>
            <person name="Martins Dos Santos V.A."/>
            <person name="Jensen O.N."/>
            <person name="Pelaez A.I."/>
            <person name="Sanchez J."/>
            <person name="Ferrer M."/>
        </authorList>
    </citation>
    <scope>NUCLEOTIDE SEQUENCE</scope>
</reference>
<dbReference type="GO" id="GO:0071949">
    <property type="term" value="F:FAD binding"/>
    <property type="evidence" value="ECO:0007669"/>
    <property type="project" value="InterPro"/>
</dbReference>